<gene>
    <name evidence="1" type="ORF">K875_03703</name>
</gene>
<reference evidence="1 2" key="1">
    <citation type="submission" date="2014-04" db="EMBL/GenBank/DDBJ databases">
        <title>The Genome Sequence of Mycobacterium tuberculosis TKK-01-0051.</title>
        <authorList>
            <consortium name="The Broad Institute Genomics Platform"/>
            <consortium name="The Broad Institute Genome Sequencing Center for Infectious Disease"/>
            <person name="Earl A.M."/>
            <person name="Cohen K."/>
            <person name="Pym A."/>
            <person name="Bishai W."/>
            <person name="Maharaj K."/>
            <person name="Desjardins C."/>
            <person name="Abeel T."/>
            <person name="Young S."/>
            <person name="Zeng Q."/>
            <person name="Gargeya S."/>
            <person name="Abouelleil A."/>
            <person name="Alvarado L."/>
            <person name="Chapman S.B."/>
            <person name="Gainer-Dewar J."/>
            <person name="Goldberg J."/>
            <person name="Griggs A."/>
            <person name="Gujja S."/>
            <person name="Hansen M."/>
            <person name="Howarth C."/>
            <person name="Imamovic A."/>
            <person name="Larimer J."/>
            <person name="Murphy C."/>
            <person name="Naylor J."/>
            <person name="Pearson M."/>
            <person name="Poon T.W."/>
            <person name="Priest M."/>
            <person name="Roberts A."/>
            <person name="Saif S."/>
            <person name="Shea T."/>
            <person name="Sykes S."/>
            <person name="Wortman J."/>
            <person name="Nusbaum C."/>
            <person name="Birren B."/>
        </authorList>
    </citation>
    <scope>NUCLEOTIDE SEQUENCE [LARGE SCALE GENOMIC DNA]</scope>
    <source>
        <strain evidence="1 2">TKK-01-0051</strain>
    </source>
</reference>
<protein>
    <recommendedName>
        <fullName evidence="3">Methyltransferase</fullName>
    </recommendedName>
</protein>
<dbReference type="PANTHER" id="PTHR40036">
    <property type="entry name" value="MACROCIN O-METHYLTRANSFERASE"/>
    <property type="match status" value="1"/>
</dbReference>
<dbReference type="PANTHER" id="PTHR40036:SF1">
    <property type="entry name" value="MACROCIN O-METHYLTRANSFERASE"/>
    <property type="match status" value="1"/>
</dbReference>
<proteinExistence type="predicted"/>
<comment type="caution">
    <text evidence="1">The sequence shown here is derived from an EMBL/GenBank/DDBJ whole genome shotgun (WGS) entry which is preliminary data.</text>
</comment>
<keyword evidence="2" id="KW-1185">Reference proteome</keyword>
<dbReference type="HOGENOM" id="CLU_074778_0_0_11"/>
<dbReference type="InterPro" id="IPR029063">
    <property type="entry name" value="SAM-dependent_MTases_sf"/>
</dbReference>
<accession>A0A051TVA5</accession>
<dbReference type="PATRIC" id="fig|1324261.3.peg.3746"/>
<evidence type="ECO:0000313" key="2">
    <source>
        <dbReference type="Proteomes" id="UP000025947"/>
    </source>
</evidence>
<dbReference type="Proteomes" id="UP000025947">
    <property type="component" value="Unassembled WGS sequence"/>
</dbReference>
<dbReference type="AlphaFoldDB" id="A0A051TVA5"/>
<dbReference type="Gene3D" id="3.40.50.150">
    <property type="entry name" value="Vaccinia Virus protein VP39"/>
    <property type="match status" value="1"/>
</dbReference>
<evidence type="ECO:0008006" key="3">
    <source>
        <dbReference type="Google" id="ProtNLM"/>
    </source>
</evidence>
<dbReference type="Pfam" id="PF05711">
    <property type="entry name" value="TylF"/>
    <property type="match status" value="1"/>
</dbReference>
<sequence length="250" mass="28442">MEPSAESDFPCSNGFNWAQLVKMPIVSDEWHHGHQILNFYPMDKDYRESPAARTMVAEHFGNAQALDTDAELLKFGSDHVTLPGAFLEMGVCTGRTINFIAALNPRQRIWGFDSFDGLPERWARTDITVPQGTFRANVEGWMPPVLHNVALVKGMFHDTLPEFKRRVLKSTPIAFLHVDCDIYASTKEILGQLVDNIVPGTVIAFDEFYNYPGAEEQEFRAFQEFLDRTGKKPVYLAYNQYFEQAVVQIT</sequence>
<name>A0A051TVA5_9MYCO</name>
<dbReference type="InterPro" id="IPR008884">
    <property type="entry name" value="TylF_MeTrfase"/>
</dbReference>
<organism evidence="1 2">
    <name type="scientific">Mycobacterium [tuberculosis] TKK-01-0051</name>
    <dbReference type="NCBI Taxonomy" id="1324261"/>
    <lineage>
        <taxon>Bacteria</taxon>
        <taxon>Bacillati</taxon>
        <taxon>Actinomycetota</taxon>
        <taxon>Actinomycetes</taxon>
        <taxon>Mycobacteriales</taxon>
        <taxon>Mycobacteriaceae</taxon>
        <taxon>Mycobacterium</taxon>
        <taxon>Mycobacterium avium complex (MAC)</taxon>
    </lineage>
</organism>
<evidence type="ECO:0000313" key="1">
    <source>
        <dbReference type="EMBL" id="KBZ60755.1"/>
    </source>
</evidence>
<dbReference type="EMBL" id="JLXW01000010">
    <property type="protein sequence ID" value="KBZ60755.1"/>
    <property type="molecule type" value="Genomic_DNA"/>
</dbReference>